<sequence length="103" mass="11713">KKCGSTLIISINLYCHSVRQKAILTNRIMESKQQILNVSSEWATPVHHNALMQTKLKLPVDNTEQDWVMQVVRSREGEGMPLKMAMELHAASKVGRLPFLNSR</sequence>
<dbReference type="AlphaFoldDB" id="A0A0A1WP92"/>
<proteinExistence type="predicted"/>
<organism evidence="1">
    <name type="scientific">Zeugodacus cucurbitae</name>
    <name type="common">Melon fruit fly</name>
    <name type="synonym">Bactrocera cucurbitae</name>
    <dbReference type="NCBI Taxonomy" id="28588"/>
    <lineage>
        <taxon>Eukaryota</taxon>
        <taxon>Metazoa</taxon>
        <taxon>Ecdysozoa</taxon>
        <taxon>Arthropoda</taxon>
        <taxon>Hexapoda</taxon>
        <taxon>Insecta</taxon>
        <taxon>Pterygota</taxon>
        <taxon>Neoptera</taxon>
        <taxon>Endopterygota</taxon>
        <taxon>Diptera</taxon>
        <taxon>Brachycera</taxon>
        <taxon>Muscomorpha</taxon>
        <taxon>Tephritoidea</taxon>
        <taxon>Tephritidae</taxon>
        <taxon>Zeugodacus</taxon>
        <taxon>Zeugodacus</taxon>
    </lineage>
</organism>
<accession>A0A0A1WP92</accession>
<gene>
    <name evidence="1" type="primary">TES</name>
    <name evidence="1" type="ORF">g.7793</name>
</gene>
<dbReference type="EMBL" id="GBXI01014044">
    <property type="protein sequence ID" value="JAD00248.1"/>
    <property type="molecule type" value="Transcribed_RNA"/>
</dbReference>
<protein>
    <submittedName>
        <fullName evidence="1">Testin</fullName>
    </submittedName>
</protein>
<reference evidence="1" key="1">
    <citation type="submission" date="2014-11" db="EMBL/GenBank/DDBJ databases">
        <authorList>
            <person name="Geib S."/>
        </authorList>
    </citation>
    <scope>NUCLEOTIDE SEQUENCE</scope>
</reference>
<name>A0A0A1WP92_ZEUCU</name>
<feature type="non-terminal residue" evidence="1">
    <location>
        <position position="1"/>
    </location>
</feature>
<evidence type="ECO:0000313" key="1">
    <source>
        <dbReference type="EMBL" id="JAD00248.1"/>
    </source>
</evidence>
<reference evidence="1" key="2">
    <citation type="journal article" date="2015" name="Gigascience">
        <title>Reconstructing a comprehensive transcriptome assembly of a white-pupal translocated strain of the pest fruit fly Bactrocera cucurbitae.</title>
        <authorList>
            <person name="Sim S.B."/>
            <person name="Calla B."/>
            <person name="Hall B."/>
            <person name="DeRego T."/>
            <person name="Geib S.M."/>
        </authorList>
    </citation>
    <scope>NUCLEOTIDE SEQUENCE</scope>
</reference>